<dbReference type="KEGG" id="vg:32878198"/>
<evidence type="ECO:0000313" key="2">
    <source>
        <dbReference type="Proteomes" id="UP000203507"/>
    </source>
</evidence>
<proteinExistence type="predicted"/>
<sequence>MDPMSAYFQNQINVKNLELKRQKAAEELSDLRDNELLKALTLLKEGENYYNAKIIQLEEEANLVVNSTDWAYVRMETMIKSIFNLLKDYGDFYLEIFQREIIRAFVLGVATRQLGNQIHRYKHKLLSQLLFDDPDILTYDPQAPSQETTEKINKLFKIYESRYTAAIVPRRCGKSTILEILLATAIIYLEIDILVQAHRNNTCSGMYDKVIACIARVENSPWFDQRFKIQDRVGDKENQKFESLPSVKSKAAVVHFMPSGPHVSYYGILSQFCSNARFMQNPMHNATNGGVEAPIHLYTSFTFEPLTDTQSGKV</sequence>
<protein>
    <submittedName>
        <fullName evidence="1">Uncharacterized protein</fullName>
    </submittedName>
</protein>
<dbReference type="GeneID" id="32878198"/>
<dbReference type="OrthoDB" id="708at10239"/>
<reference evidence="1" key="1">
    <citation type="journal article" date="2017" name="Vet. Pathol.">
        <title>Ranid Herpesvirus 3 and Proliferative Dermatitis in Free-Ranging Wild Common Frogs (Rana Temporaria).</title>
        <authorList>
            <person name="Origgi F.C."/>
            <person name="Schmidt B.R."/>
            <person name="Lohmann P."/>
            <person name="Otten P."/>
            <person name="Akdesir E."/>
            <person name="Gaschen V."/>
            <person name="Aguilar-Bultet L."/>
            <person name="Wahli T."/>
            <person name="Sattler U."/>
            <person name="Stoffel M.H."/>
        </authorList>
    </citation>
    <scope>NUCLEOTIDE SEQUENCE [LARGE SCALE GENOMIC DNA]</scope>
    <source>
        <strain evidence="1">FO1_2015</strain>
    </source>
</reference>
<accession>A0A1X9T588</accession>
<keyword evidence="2" id="KW-1185">Reference proteome</keyword>
<organism evidence="1">
    <name type="scientific">Ranid herpesvirus 3</name>
    <dbReference type="NCBI Taxonomy" id="1987509"/>
    <lineage>
        <taxon>Viruses</taxon>
        <taxon>Duplodnaviria</taxon>
        <taxon>Heunggongvirae</taxon>
        <taxon>Peploviricota</taxon>
        <taxon>Herviviricetes</taxon>
        <taxon>Herpesvirales</taxon>
        <taxon>Alloherpesviridae</taxon>
        <taxon>Batravirus</taxon>
        <taxon>Batravirus ranidallo3</taxon>
    </lineage>
</organism>
<dbReference type="Proteomes" id="UP000203507">
    <property type="component" value="Segment"/>
</dbReference>
<dbReference type="RefSeq" id="YP_009362373.1">
    <property type="nucleotide sequence ID" value="NC_034618.1"/>
</dbReference>
<evidence type="ECO:0000313" key="1">
    <source>
        <dbReference type="EMBL" id="ARR28864.1"/>
    </source>
</evidence>
<name>A0A1X9T588_9VIRU</name>
<dbReference type="EMBL" id="KX832224">
    <property type="protein sequence ID" value="ARR28864.1"/>
    <property type="molecule type" value="Genomic_DNA"/>
</dbReference>